<comment type="caution">
    <text evidence="1">The sequence shown here is derived from an EMBL/GenBank/DDBJ whole genome shotgun (WGS) entry which is preliminary data.</text>
</comment>
<reference evidence="2" key="1">
    <citation type="journal article" date="2024" name="Proc. Natl. Acad. Sci. U.S.A.">
        <title>Extraordinary preservation of gene collinearity over three hundred million years revealed in homosporous lycophytes.</title>
        <authorList>
            <person name="Li C."/>
            <person name="Wickell D."/>
            <person name="Kuo L.Y."/>
            <person name="Chen X."/>
            <person name="Nie B."/>
            <person name="Liao X."/>
            <person name="Peng D."/>
            <person name="Ji J."/>
            <person name="Jenkins J."/>
            <person name="Williams M."/>
            <person name="Shu S."/>
            <person name="Plott C."/>
            <person name="Barry K."/>
            <person name="Rajasekar S."/>
            <person name="Grimwood J."/>
            <person name="Han X."/>
            <person name="Sun S."/>
            <person name="Hou Z."/>
            <person name="He W."/>
            <person name="Dai G."/>
            <person name="Sun C."/>
            <person name="Schmutz J."/>
            <person name="Leebens-Mack J.H."/>
            <person name="Li F.W."/>
            <person name="Wang L."/>
        </authorList>
    </citation>
    <scope>NUCLEOTIDE SEQUENCE [LARGE SCALE GENOMIC DNA]</scope>
    <source>
        <strain evidence="2">cv. PW_Plant_1</strain>
    </source>
</reference>
<gene>
    <name evidence="1" type="ORF">O6H91_06G100000</name>
</gene>
<dbReference type="Proteomes" id="UP001162992">
    <property type="component" value="Chromosome 6"/>
</dbReference>
<evidence type="ECO:0000313" key="2">
    <source>
        <dbReference type="Proteomes" id="UP001162992"/>
    </source>
</evidence>
<protein>
    <submittedName>
        <fullName evidence="1">Uncharacterized protein</fullName>
    </submittedName>
</protein>
<name>A0ACC2DH92_DIPCM</name>
<evidence type="ECO:0000313" key="1">
    <source>
        <dbReference type="EMBL" id="KAJ7553490.1"/>
    </source>
</evidence>
<accession>A0ACC2DH92</accession>
<dbReference type="EMBL" id="CM055097">
    <property type="protein sequence ID" value="KAJ7553490.1"/>
    <property type="molecule type" value="Genomic_DNA"/>
</dbReference>
<proteinExistence type="predicted"/>
<sequence>MVFCRYFKEAGHCRYGALCKFAHCNNEDGDGASQGSQSPFKMTNRQIENWLQRQLQMPASDNIEELSSDYGLQTAYMIAEQRYLQPRLKDLLVRLFVKDEIRMSLLRHKTNKIYGVLVGSQVLLGLHVQLRDLQKPSAEDLKPYILLAEELQLRTENGWREVPLDALNSVIDELPDNPLKEELRGPNFRQISIIPSKEELFSQSQTELPINQVGRRYTSVIQYLGTHFQLLREDFVDDLRQGKRLGNSCHSIRLYSNVQLVGISCGNSGISYRISLCVENAKRIAWDSMKHLMFGSLLCITSDDFKSLSYLMVESSAAYFEAYSHLLKALQKPDMEYLPFLEHLMSIEPKVEVPTYLVSTPEKDLYNLECAFPEMKEELGRTSLRLLQEWPEWSCRLDNSQKLAVKSALTKKLALIQGPPGTGKTFVGLLITKILLANLRKKVLRYKNLKDLRPNSKADENANFEDDVCGPILVVCYTNHALDQFLEGIYSEETNLIRIGGQSKSNVLKRCHLKEILQMSKAANDISRRHTHAAYEARKRRMDLEQEILECIAILKSEFVTRELLRGVATEEQIERLFLDSEEAKTSKIVQIWLNLGNRKHAADQEVQITNPYEVLEDEIEQASIDTIANSIPEKDYEDENLLGTRQGSTNTRQMNYFYNVLGGPEVFESDDDSRWIPVQTKRRNLRASTQLDAAQQIGGHEDREQVQLHVFVDAPDVWLLTPQHRRMLHYYWLTEIKSNAQQKLTRLSKEYEEACKILQEVDREFQLTLLRRARVIGMTTTAAARNHDILRSLQPEIVIVEEAAEVLESHILACLTPATKHLILIGDHMQLRPSVAVHKLAVKHKLDVSLFERLVRSGVEHATLQTMKMDASLYRDLKDHASVTLYENIKGIKSNVFFFDHKEQERDFGGNKVNLVEARLAVELCMYLLNQGCYKHNDITILSMYNGQLKEIRAYLNQRIKEQADSFVFLENETFNENSIPRVSSVDDYQGEECDIIILSLVRTRVCVALSRARKGLYIFGNAELLARRSPLWNSAIESLRKTSSISTELILRCQNHPKVETRISKIQDFKQQLDCGHACPRRCHNVTHDMIICPKACWKVYDGCKHRCTRLCHGEKECPSCTIVVARQLPTCGHVQNMQCSISLEDVTCAHPCERILDCGHPCPKSCGKPCSIVCRKLVVKELPCRHSAKMPCFEDVSTYACTEPCGKILEKECQHVCKGTCGTCKQGTLHVACMQKCNRDLPCGHQCKTSCSIPCPPCTEACQNRCLHSRCRRKCGEPCQPCQELCTWNCPHYSCGLLCHEACVRPRCHKPCQFLLRKCGHRCLGLCWEPCPQKCRNCDPKTLDVIAQMTLDEFEESDRFVELLDCGHLFEADGLDRWMDMDEALEGTHAAPIAITLKKCPECKTPVRRTQRYANVVKKRLQQLEEVKKKVFGYERFYQANKMMEQQEYAGARASYLDAIRVNPGLLEAHLMMGRLMCCLSKFSEAVSHLELVLQNSSLYGVLSSIPDFHLKIDYCPLAGKQLFEQITSKASHSLAIKAMVQMASASASLKKFAAATHLCDAVLKDDPSNEDALQIKANAGKCVAYQVMQAIQTATGGGGRWYQCPNGHIYVEGECRRPTETSCCPDCHSKIGGTNHNPAQGNIHFDPSSSEF</sequence>
<keyword evidence="2" id="KW-1185">Reference proteome</keyword>
<organism evidence="1 2">
    <name type="scientific">Diphasiastrum complanatum</name>
    <name type="common">Issler's clubmoss</name>
    <name type="synonym">Lycopodium complanatum</name>
    <dbReference type="NCBI Taxonomy" id="34168"/>
    <lineage>
        <taxon>Eukaryota</taxon>
        <taxon>Viridiplantae</taxon>
        <taxon>Streptophyta</taxon>
        <taxon>Embryophyta</taxon>
        <taxon>Tracheophyta</taxon>
        <taxon>Lycopodiopsida</taxon>
        <taxon>Lycopodiales</taxon>
        <taxon>Lycopodiaceae</taxon>
        <taxon>Lycopodioideae</taxon>
        <taxon>Diphasiastrum</taxon>
    </lineage>
</organism>